<dbReference type="Proteomes" id="UP000614047">
    <property type="component" value="Unassembled WGS sequence"/>
</dbReference>
<comment type="caution">
    <text evidence="1">The sequence shown here is derived from an EMBL/GenBank/DDBJ whole genome shotgun (WGS) entry which is preliminary data.</text>
</comment>
<dbReference type="RefSeq" id="WP_197011455.1">
    <property type="nucleotide sequence ID" value="NZ_BAABES010000005.1"/>
</dbReference>
<name>A0A931GJ44_9ACTN</name>
<dbReference type="EMBL" id="JADOUA010000001">
    <property type="protein sequence ID" value="MBG6088772.1"/>
    <property type="molecule type" value="Genomic_DNA"/>
</dbReference>
<accession>A0A931GJ44</accession>
<protein>
    <submittedName>
        <fullName evidence="1">Uncharacterized protein</fullName>
    </submittedName>
</protein>
<evidence type="ECO:0000313" key="1">
    <source>
        <dbReference type="EMBL" id="MBG6088772.1"/>
    </source>
</evidence>
<organism evidence="1 2">
    <name type="scientific">Actinomadura viridis</name>
    <dbReference type="NCBI Taxonomy" id="58110"/>
    <lineage>
        <taxon>Bacteria</taxon>
        <taxon>Bacillati</taxon>
        <taxon>Actinomycetota</taxon>
        <taxon>Actinomycetes</taxon>
        <taxon>Streptosporangiales</taxon>
        <taxon>Thermomonosporaceae</taxon>
        <taxon>Actinomadura</taxon>
    </lineage>
</organism>
<evidence type="ECO:0000313" key="2">
    <source>
        <dbReference type="Proteomes" id="UP000614047"/>
    </source>
</evidence>
<sequence>MPILIVPLVPALGQIAAPDFSSAPLSPPRGLLQAAKTPDSTSIAAAAAVAERPGTRRIVVLSLSTGHFFQWNFIPLYAML</sequence>
<reference evidence="1" key="1">
    <citation type="submission" date="2020-11" db="EMBL/GenBank/DDBJ databases">
        <title>Sequencing the genomes of 1000 actinobacteria strains.</title>
        <authorList>
            <person name="Klenk H.-P."/>
        </authorList>
    </citation>
    <scope>NUCLEOTIDE SEQUENCE</scope>
    <source>
        <strain evidence="1">DSM 43175</strain>
    </source>
</reference>
<gene>
    <name evidence="1" type="ORF">IW256_002885</name>
</gene>
<keyword evidence="2" id="KW-1185">Reference proteome</keyword>
<proteinExistence type="predicted"/>
<dbReference type="AlphaFoldDB" id="A0A931GJ44"/>